<dbReference type="InterPro" id="IPR051629">
    <property type="entry name" value="Sulfite_efflux_TDT"/>
</dbReference>
<dbReference type="GeneID" id="63800295"/>
<keyword evidence="2" id="KW-1133">Transmembrane helix</keyword>
<dbReference type="GO" id="GO:0000319">
    <property type="term" value="F:sulfite transmembrane transporter activity"/>
    <property type="evidence" value="ECO:0007669"/>
    <property type="project" value="TreeGrafter"/>
</dbReference>
<gene>
    <name evidence="3" type="ORF">DL89DRAFT_160289</name>
</gene>
<evidence type="ECO:0000256" key="1">
    <source>
        <dbReference type="SAM" id="MobiDB-lite"/>
    </source>
</evidence>
<dbReference type="Proteomes" id="UP000193922">
    <property type="component" value="Unassembled WGS sequence"/>
</dbReference>
<feature type="transmembrane region" description="Helical" evidence="2">
    <location>
        <begin position="76"/>
        <end position="105"/>
    </location>
</feature>
<keyword evidence="4" id="KW-1185">Reference proteome</keyword>
<feature type="transmembrane region" description="Helical" evidence="2">
    <location>
        <begin position="392"/>
        <end position="413"/>
    </location>
</feature>
<organism evidence="3 4">
    <name type="scientific">Linderina pennispora</name>
    <dbReference type="NCBI Taxonomy" id="61395"/>
    <lineage>
        <taxon>Eukaryota</taxon>
        <taxon>Fungi</taxon>
        <taxon>Fungi incertae sedis</taxon>
        <taxon>Zoopagomycota</taxon>
        <taxon>Kickxellomycotina</taxon>
        <taxon>Kickxellomycetes</taxon>
        <taxon>Kickxellales</taxon>
        <taxon>Kickxellaceae</taxon>
        <taxon>Linderina</taxon>
    </lineage>
</organism>
<feature type="transmembrane region" description="Helical" evidence="2">
    <location>
        <begin position="225"/>
        <end position="250"/>
    </location>
</feature>
<comment type="caution">
    <text evidence="3">The sequence shown here is derived from an EMBL/GenBank/DDBJ whole genome shotgun (WGS) entry which is preliminary data.</text>
</comment>
<feature type="transmembrane region" description="Helical" evidence="2">
    <location>
        <begin position="198"/>
        <end position="219"/>
    </location>
</feature>
<dbReference type="Pfam" id="PF03595">
    <property type="entry name" value="SLAC1"/>
    <property type="match status" value="1"/>
</dbReference>
<keyword evidence="2" id="KW-0472">Membrane</keyword>
<name>A0A1Y1W761_9FUNG</name>
<evidence type="ECO:0000256" key="2">
    <source>
        <dbReference type="SAM" id="Phobius"/>
    </source>
</evidence>
<dbReference type="RefSeq" id="XP_040743067.1">
    <property type="nucleotide sequence ID" value="XM_040883647.1"/>
</dbReference>
<dbReference type="PANTHER" id="PTHR31686:SF1">
    <property type="entry name" value="SULFITE EFFLUX PUMP SSU1"/>
    <property type="match status" value="1"/>
</dbReference>
<feature type="transmembrane region" description="Helical" evidence="2">
    <location>
        <begin position="271"/>
        <end position="291"/>
    </location>
</feature>
<evidence type="ECO:0000313" key="3">
    <source>
        <dbReference type="EMBL" id="ORX69379.1"/>
    </source>
</evidence>
<accession>A0A1Y1W761</accession>
<proteinExistence type="predicted"/>
<dbReference type="AlphaFoldDB" id="A0A1Y1W761"/>
<feature type="region of interest" description="Disordered" evidence="1">
    <location>
        <begin position="49"/>
        <end position="70"/>
    </location>
</feature>
<feature type="transmembrane region" description="Helical" evidence="2">
    <location>
        <begin position="365"/>
        <end position="386"/>
    </location>
</feature>
<feature type="transmembrane region" description="Helical" evidence="2">
    <location>
        <begin position="311"/>
        <end position="344"/>
    </location>
</feature>
<dbReference type="PANTHER" id="PTHR31686">
    <property type="match status" value="1"/>
</dbReference>
<feature type="transmembrane region" description="Helical" evidence="2">
    <location>
        <begin position="156"/>
        <end position="178"/>
    </location>
</feature>
<protein>
    <submittedName>
        <fullName evidence="3">Uncharacterized protein</fullName>
    </submittedName>
</protein>
<feature type="transmembrane region" description="Helical" evidence="2">
    <location>
        <begin position="12"/>
        <end position="37"/>
    </location>
</feature>
<sequence length="456" mass="49316">MRSLLKWARLRAAQTAAALETVSINWLAVVIALNTFAQLLRLYSSLDVDGSSSDRTPGRNRGGKGSRRYSEDSDGLIVLFTVIISIAALVLFLVLIPVLGIRYLVSSARRGWQISSVRALIGAVYLLLIALLSAVSNFSGIVDVTAAPLLADISLTIWRALAWASLVAAASAIPVYLLCRFRANGETININNASIPHWYLLFLPCVVASATAGDLTLIIEPKQASAVLMFAFVLWGFSITPLLVYTAVYIKCPLHQRRGSGELPTGILDMLLPLAPISQAALAIMLLGVQSRRVWADTVGPSTAPLLLGEMAMAVGAILGLILWASAAAWFINAHVLIIASWVRQIRSDTSDRLSRLWQPTVGKLAMCHVVYPVGSFAMATAYLAHVWNSLTALYTAEVLVIWVTVLLALVLARSFVDSVHFMTALLRRSRQPLLPTQSRASRTATTAVITVYGSI</sequence>
<dbReference type="GO" id="GO:0005886">
    <property type="term" value="C:plasma membrane"/>
    <property type="evidence" value="ECO:0007669"/>
    <property type="project" value="TreeGrafter"/>
</dbReference>
<dbReference type="EMBL" id="MCFD01000007">
    <property type="protein sequence ID" value="ORX69379.1"/>
    <property type="molecule type" value="Genomic_DNA"/>
</dbReference>
<feature type="transmembrane region" description="Helical" evidence="2">
    <location>
        <begin position="117"/>
        <end position="136"/>
    </location>
</feature>
<dbReference type="OrthoDB" id="5584170at2759"/>
<reference evidence="3 4" key="1">
    <citation type="submission" date="2016-07" db="EMBL/GenBank/DDBJ databases">
        <title>Pervasive Adenine N6-methylation of Active Genes in Fungi.</title>
        <authorList>
            <consortium name="DOE Joint Genome Institute"/>
            <person name="Mondo S.J."/>
            <person name="Dannebaum R.O."/>
            <person name="Kuo R.C."/>
            <person name="Labutti K."/>
            <person name="Haridas S."/>
            <person name="Kuo A."/>
            <person name="Salamov A."/>
            <person name="Ahrendt S.R."/>
            <person name="Lipzen A."/>
            <person name="Sullivan W."/>
            <person name="Andreopoulos W.B."/>
            <person name="Clum A."/>
            <person name="Lindquist E."/>
            <person name="Daum C."/>
            <person name="Ramamoorthy G.K."/>
            <person name="Gryganskyi A."/>
            <person name="Culley D."/>
            <person name="Magnuson J.K."/>
            <person name="James T.Y."/>
            <person name="O'Malley M.A."/>
            <person name="Stajich J.E."/>
            <person name="Spatafora J.W."/>
            <person name="Visel A."/>
            <person name="Grigoriev I.V."/>
        </authorList>
    </citation>
    <scope>NUCLEOTIDE SEQUENCE [LARGE SCALE GENOMIC DNA]</scope>
    <source>
        <strain evidence="3 4">ATCC 12442</strain>
    </source>
</reference>
<dbReference type="InterPro" id="IPR004695">
    <property type="entry name" value="SLAC1/Mae1/Ssu1/TehA"/>
</dbReference>
<keyword evidence="2" id="KW-0812">Transmembrane</keyword>
<evidence type="ECO:0000313" key="4">
    <source>
        <dbReference type="Proteomes" id="UP000193922"/>
    </source>
</evidence>